<organism evidence="1 2">
    <name type="scientific">Halorientalis persicus</name>
    <dbReference type="NCBI Taxonomy" id="1367881"/>
    <lineage>
        <taxon>Archaea</taxon>
        <taxon>Methanobacteriati</taxon>
        <taxon>Methanobacteriota</taxon>
        <taxon>Stenosarchaea group</taxon>
        <taxon>Halobacteria</taxon>
        <taxon>Halobacteriales</taxon>
        <taxon>Haloarculaceae</taxon>
        <taxon>Halorientalis</taxon>
    </lineage>
</organism>
<reference evidence="2" key="1">
    <citation type="submission" date="2016-10" db="EMBL/GenBank/DDBJ databases">
        <authorList>
            <person name="Varghese N."/>
            <person name="Submissions S."/>
        </authorList>
    </citation>
    <scope>NUCLEOTIDE SEQUENCE [LARGE SCALE GENOMIC DNA]</scope>
    <source>
        <strain evidence="2">IBRC-M 10043</strain>
    </source>
</reference>
<proteinExistence type="predicted"/>
<accession>A0A1H8PCA5</accession>
<dbReference type="InterPro" id="IPR036388">
    <property type="entry name" value="WH-like_DNA-bd_sf"/>
</dbReference>
<gene>
    <name evidence="1" type="ORF">SAMN05216388_10126</name>
</gene>
<protein>
    <submittedName>
        <fullName evidence="1">Uncharacterized protein</fullName>
    </submittedName>
</protein>
<dbReference type="InterPro" id="IPR036390">
    <property type="entry name" value="WH_DNA-bd_sf"/>
</dbReference>
<evidence type="ECO:0000313" key="1">
    <source>
        <dbReference type="EMBL" id="SEO39619.1"/>
    </source>
</evidence>
<dbReference type="Gene3D" id="1.10.10.10">
    <property type="entry name" value="Winged helix-like DNA-binding domain superfamily/Winged helix DNA-binding domain"/>
    <property type="match status" value="1"/>
</dbReference>
<dbReference type="SUPFAM" id="SSF46785">
    <property type="entry name" value="Winged helix' DNA-binding domain"/>
    <property type="match status" value="1"/>
</dbReference>
<evidence type="ECO:0000313" key="2">
    <source>
        <dbReference type="Proteomes" id="UP000198775"/>
    </source>
</evidence>
<dbReference type="EMBL" id="FOCX01000012">
    <property type="protein sequence ID" value="SEO39619.1"/>
    <property type="molecule type" value="Genomic_DNA"/>
</dbReference>
<keyword evidence="2" id="KW-1185">Reference proteome</keyword>
<dbReference type="Proteomes" id="UP000198775">
    <property type="component" value="Unassembled WGS sequence"/>
</dbReference>
<sequence>MIDSDSLVSRAERRGPDWMVHETDDEILEMLGRGLSITPRVIELNGDFVTAGRVSQRLGVLLDHGLVTRVEDGYYRITDLGRQYLRGKRIVNETETGNTYAGAYGSGTNEYLLYKNGEEWSPPDTSSGRLSWGDQGGNSGPPMVIRAILRDVTDEEEFDLTFLQAAARQFQLYSRREWTISQTLLIAYLKQSSPEEW</sequence>
<dbReference type="AlphaFoldDB" id="A0A1H8PCA5"/>
<name>A0A1H8PCA5_9EURY</name>